<organism evidence="3 4">
    <name type="scientific">Gryllus longicercus</name>
    <dbReference type="NCBI Taxonomy" id="2509291"/>
    <lineage>
        <taxon>Eukaryota</taxon>
        <taxon>Metazoa</taxon>
        <taxon>Ecdysozoa</taxon>
        <taxon>Arthropoda</taxon>
        <taxon>Hexapoda</taxon>
        <taxon>Insecta</taxon>
        <taxon>Pterygota</taxon>
        <taxon>Neoptera</taxon>
        <taxon>Polyneoptera</taxon>
        <taxon>Orthoptera</taxon>
        <taxon>Ensifera</taxon>
        <taxon>Gryllidea</taxon>
        <taxon>Grylloidea</taxon>
        <taxon>Gryllidae</taxon>
        <taxon>Gryllinae</taxon>
        <taxon>Gryllus</taxon>
    </lineage>
</organism>
<feature type="chain" id="PRO_5042850687" description="C1q domain-containing protein" evidence="1">
    <location>
        <begin position="27"/>
        <end position="186"/>
    </location>
</feature>
<dbReference type="EMBL" id="JAZDUA010000472">
    <property type="protein sequence ID" value="KAK7792102.1"/>
    <property type="molecule type" value="Genomic_DNA"/>
</dbReference>
<sequence length="186" mass="18349">MAMSPAERLLVLAAVWAALAARAAWAAPRPGGDDASASHPAPGVVGAKKFATAVDCNGAVAFSSKGAARAAGAGAAGQLHFAADLTDKSVGWSRDAGEFTTFCPGLYQFAFSSGGAANARLALKKKASGGAAWEAVVSTGAGGANVVLLNMDVGDSTAVFLEDGALDADAATSATFSGFRVAKKTP</sequence>
<dbReference type="Pfam" id="PF00386">
    <property type="entry name" value="C1q"/>
    <property type="match status" value="1"/>
</dbReference>
<feature type="domain" description="C1q" evidence="2">
    <location>
        <begin position="53"/>
        <end position="184"/>
    </location>
</feature>
<name>A0AAN9VKM5_9ORTH</name>
<proteinExistence type="predicted"/>
<dbReference type="AlphaFoldDB" id="A0AAN9VKM5"/>
<dbReference type="InterPro" id="IPR008983">
    <property type="entry name" value="Tumour_necrosis_fac-like_dom"/>
</dbReference>
<feature type="signal peptide" evidence="1">
    <location>
        <begin position="1"/>
        <end position="26"/>
    </location>
</feature>
<evidence type="ECO:0000259" key="2">
    <source>
        <dbReference type="SMART" id="SM00110"/>
    </source>
</evidence>
<reference evidence="3 4" key="1">
    <citation type="submission" date="2024-03" db="EMBL/GenBank/DDBJ databases">
        <title>The genome assembly and annotation of the cricket Gryllus longicercus Weissman &amp; Gray.</title>
        <authorList>
            <person name="Szrajer S."/>
            <person name="Gray D."/>
            <person name="Ylla G."/>
        </authorList>
    </citation>
    <scope>NUCLEOTIDE SEQUENCE [LARGE SCALE GENOMIC DNA]</scope>
    <source>
        <strain evidence="3">DAG 2021-001</strain>
        <tissue evidence="3">Whole body minus gut</tissue>
    </source>
</reference>
<gene>
    <name evidence="3" type="ORF">R5R35_010401</name>
</gene>
<keyword evidence="4" id="KW-1185">Reference proteome</keyword>
<accession>A0AAN9VKM5</accession>
<dbReference type="SUPFAM" id="SSF49842">
    <property type="entry name" value="TNF-like"/>
    <property type="match status" value="1"/>
</dbReference>
<dbReference type="Proteomes" id="UP001378592">
    <property type="component" value="Unassembled WGS sequence"/>
</dbReference>
<protein>
    <recommendedName>
        <fullName evidence="2">C1q domain-containing protein</fullName>
    </recommendedName>
</protein>
<dbReference type="InterPro" id="IPR001073">
    <property type="entry name" value="C1q_dom"/>
</dbReference>
<evidence type="ECO:0000313" key="3">
    <source>
        <dbReference type="EMBL" id="KAK7792102.1"/>
    </source>
</evidence>
<dbReference type="Gene3D" id="2.60.120.40">
    <property type="match status" value="1"/>
</dbReference>
<evidence type="ECO:0000256" key="1">
    <source>
        <dbReference type="SAM" id="SignalP"/>
    </source>
</evidence>
<dbReference type="SMART" id="SM00110">
    <property type="entry name" value="C1Q"/>
    <property type="match status" value="1"/>
</dbReference>
<comment type="caution">
    <text evidence="3">The sequence shown here is derived from an EMBL/GenBank/DDBJ whole genome shotgun (WGS) entry which is preliminary data.</text>
</comment>
<evidence type="ECO:0000313" key="4">
    <source>
        <dbReference type="Proteomes" id="UP001378592"/>
    </source>
</evidence>
<keyword evidence="1" id="KW-0732">Signal</keyword>